<evidence type="ECO:0000313" key="3">
    <source>
        <dbReference type="Proteomes" id="UP000828390"/>
    </source>
</evidence>
<accession>A0A9D4C5N2</accession>
<reference evidence="2" key="1">
    <citation type="journal article" date="2019" name="bioRxiv">
        <title>The Genome of the Zebra Mussel, Dreissena polymorpha: A Resource for Invasive Species Research.</title>
        <authorList>
            <person name="McCartney M.A."/>
            <person name="Auch B."/>
            <person name="Kono T."/>
            <person name="Mallez S."/>
            <person name="Zhang Y."/>
            <person name="Obille A."/>
            <person name="Becker A."/>
            <person name="Abrahante J.E."/>
            <person name="Garbe J."/>
            <person name="Badalamenti J.P."/>
            <person name="Herman A."/>
            <person name="Mangelson H."/>
            <person name="Liachko I."/>
            <person name="Sullivan S."/>
            <person name="Sone E.D."/>
            <person name="Koren S."/>
            <person name="Silverstein K.A.T."/>
            <person name="Beckman K.B."/>
            <person name="Gohl D.M."/>
        </authorList>
    </citation>
    <scope>NUCLEOTIDE SEQUENCE</scope>
    <source>
        <strain evidence="2">Duluth1</strain>
        <tissue evidence="2">Whole animal</tissue>
    </source>
</reference>
<keyword evidence="3" id="KW-1185">Reference proteome</keyword>
<comment type="caution">
    <text evidence="2">The sequence shown here is derived from an EMBL/GenBank/DDBJ whole genome shotgun (WGS) entry which is preliminary data.</text>
</comment>
<keyword evidence="1" id="KW-0732">Signal</keyword>
<evidence type="ECO:0008006" key="4">
    <source>
        <dbReference type="Google" id="ProtNLM"/>
    </source>
</evidence>
<gene>
    <name evidence="2" type="ORF">DPMN_060316</name>
</gene>
<protein>
    <recommendedName>
        <fullName evidence="4">Secreted protein</fullName>
    </recommendedName>
</protein>
<dbReference type="Proteomes" id="UP000828390">
    <property type="component" value="Unassembled WGS sequence"/>
</dbReference>
<organism evidence="2 3">
    <name type="scientific">Dreissena polymorpha</name>
    <name type="common">Zebra mussel</name>
    <name type="synonym">Mytilus polymorpha</name>
    <dbReference type="NCBI Taxonomy" id="45954"/>
    <lineage>
        <taxon>Eukaryota</taxon>
        <taxon>Metazoa</taxon>
        <taxon>Spiralia</taxon>
        <taxon>Lophotrochozoa</taxon>
        <taxon>Mollusca</taxon>
        <taxon>Bivalvia</taxon>
        <taxon>Autobranchia</taxon>
        <taxon>Heteroconchia</taxon>
        <taxon>Euheterodonta</taxon>
        <taxon>Imparidentia</taxon>
        <taxon>Neoheterodontei</taxon>
        <taxon>Myida</taxon>
        <taxon>Dreissenoidea</taxon>
        <taxon>Dreissenidae</taxon>
        <taxon>Dreissena</taxon>
    </lineage>
</organism>
<feature type="chain" id="PRO_5039336079" description="Secreted protein" evidence="1">
    <location>
        <begin position="16"/>
        <end position="62"/>
    </location>
</feature>
<dbReference type="AlphaFoldDB" id="A0A9D4C5N2"/>
<dbReference type="EMBL" id="JAIWYP010000013">
    <property type="protein sequence ID" value="KAH3717525.1"/>
    <property type="molecule type" value="Genomic_DNA"/>
</dbReference>
<reference evidence="2" key="2">
    <citation type="submission" date="2020-11" db="EMBL/GenBank/DDBJ databases">
        <authorList>
            <person name="McCartney M.A."/>
            <person name="Auch B."/>
            <person name="Kono T."/>
            <person name="Mallez S."/>
            <person name="Becker A."/>
            <person name="Gohl D.M."/>
            <person name="Silverstein K.A.T."/>
            <person name="Koren S."/>
            <person name="Bechman K.B."/>
            <person name="Herman A."/>
            <person name="Abrahante J.E."/>
            <person name="Garbe J."/>
        </authorList>
    </citation>
    <scope>NUCLEOTIDE SEQUENCE</scope>
    <source>
        <strain evidence="2">Duluth1</strain>
        <tissue evidence="2">Whole animal</tissue>
    </source>
</reference>
<proteinExistence type="predicted"/>
<name>A0A9D4C5N2_DREPO</name>
<evidence type="ECO:0000313" key="2">
    <source>
        <dbReference type="EMBL" id="KAH3717525.1"/>
    </source>
</evidence>
<sequence length="62" mass="6496">MGLLMKLTILLLVVASDDDASTVLVTAAVAADVHHEIAAVEGCVTLVVISLNVVSRVLYAKY</sequence>
<feature type="signal peptide" evidence="1">
    <location>
        <begin position="1"/>
        <end position="15"/>
    </location>
</feature>
<evidence type="ECO:0000256" key="1">
    <source>
        <dbReference type="SAM" id="SignalP"/>
    </source>
</evidence>